<sequence length="185" mass="21829">MAGSLKDQLLNMGLVDKKKAKQAETEKRQQKKKASKARKSGQAVVDEQAEKQQQLEQQRKAKQEKDRELNRQRDEERRNREIEAQCRQMINQHHIALPKDGEVAYNFVYDKKVKTLYVDDTLQGQLIRGQLAIAVLEEKFYLLPDLFAEKIEQRIPDYVIRIEPEEEPDEDDPYADYKIPDDLMW</sequence>
<feature type="compositionally biased region" description="Basic and acidic residues" evidence="1">
    <location>
        <begin position="57"/>
        <end position="79"/>
    </location>
</feature>
<evidence type="ECO:0000256" key="1">
    <source>
        <dbReference type="SAM" id="MobiDB-lite"/>
    </source>
</evidence>
<feature type="compositionally biased region" description="Acidic residues" evidence="1">
    <location>
        <begin position="165"/>
        <end position="174"/>
    </location>
</feature>
<keyword evidence="3" id="KW-1185">Reference proteome</keyword>
<feature type="compositionally biased region" description="Basic residues" evidence="1">
    <location>
        <begin position="29"/>
        <end position="39"/>
    </location>
</feature>
<feature type="region of interest" description="Disordered" evidence="1">
    <location>
        <begin position="1"/>
        <end position="79"/>
    </location>
</feature>
<reference evidence="2 3" key="1">
    <citation type="submission" date="2006-02" db="EMBL/GenBank/DDBJ databases">
        <authorList>
            <person name="Pinhassi J."/>
            <person name="Pedros-Alio C."/>
            <person name="Ferriera S."/>
            <person name="Johnson J."/>
            <person name="Kravitz S."/>
            <person name="Halpern A."/>
            <person name="Remington K."/>
            <person name="Beeson K."/>
            <person name="Tran B."/>
            <person name="Rogers Y.-H."/>
            <person name="Friedman R."/>
            <person name="Venter J.C."/>
        </authorList>
    </citation>
    <scope>NUCLEOTIDE SEQUENCE [LARGE SCALE GENOMIC DNA]</scope>
    <source>
        <strain evidence="2 3">MED92</strain>
    </source>
</reference>
<dbReference type="EMBL" id="AAOW01000009">
    <property type="protein sequence ID" value="EAR61258.1"/>
    <property type="molecule type" value="Genomic_DNA"/>
</dbReference>
<evidence type="ECO:0000313" key="2">
    <source>
        <dbReference type="EMBL" id="EAR61258.1"/>
    </source>
</evidence>
<evidence type="ECO:0000313" key="3">
    <source>
        <dbReference type="Proteomes" id="UP000002171"/>
    </source>
</evidence>
<dbReference type="OrthoDB" id="5294470at2"/>
<accession>A0A7U8GSE9</accession>
<dbReference type="Pfam" id="PF09831">
    <property type="entry name" value="DUF2058"/>
    <property type="match status" value="1"/>
</dbReference>
<feature type="compositionally biased region" description="Basic and acidic residues" evidence="1">
    <location>
        <begin position="15"/>
        <end position="28"/>
    </location>
</feature>
<comment type="caution">
    <text evidence="2">The sequence shown here is derived from an EMBL/GenBank/DDBJ whole genome shotgun (WGS) entry which is preliminary data.</text>
</comment>
<dbReference type="AlphaFoldDB" id="A0A7U8GSE9"/>
<dbReference type="RefSeq" id="WP_007019940.1">
    <property type="nucleotide sequence ID" value="NZ_CH724125.1"/>
</dbReference>
<protein>
    <submittedName>
        <fullName evidence="2">Putative nucleoprotein/polynucleotide-associated enzyme</fullName>
    </submittedName>
</protein>
<dbReference type="InterPro" id="IPR018636">
    <property type="entry name" value="DUF2058"/>
</dbReference>
<name>A0A7U8GSE9_NEPCE</name>
<feature type="region of interest" description="Disordered" evidence="1">
    <location>
        <begin position="165"/>
        <end position="185"/>
    </location>
</feature>
<proteinExistence type="predicted"/>
<gene>
    <name evidence="2" type="ORF">MED92_11044</name>
</gene>
<organism evidence="2 3">
    <name type="scientific">Neptuniibacter caesariensis</name>
    <dbReference type="NCBI Taxonomy" id="207954"/>
    <lineage>
        <taxon>Bacteria</taxon>
        <taxon>Pseudomonadati</taxon>
        <taxon>Pseudomonadota</taxon>
        <taxon>Gammaproteobacteria</taxon>
        <taxon>Oceanospirillales</taxon>
        <taxon>Oceanospirillaceae</taxon>
        <taxon>Neptuniibacter</taxon>
    </lineage>
</organism>
<dbReference type="Proteomes" id="UP000002171">
    <property type="component" value="Unassembled WGS sequence"/>
</dbReference>